<dbReference type="AlphaFoldDB" id="A0A9W7F093"/>
<reference evidence="4" key="1">
    <citation type="journal article" date="2023" name="Commun. Biol.">
        <title>Genome analysis of Parmales, the sister group of diatoms, reveals the evolutionary specialization of diatoms from phago-mixotrophs to photoautotrophs.</title>
        <authorList>
            <person name="Ban H."/>
            <person name="Sato S."/>
            <person name="Yoshikawa S."/>
            <person name="Yamada K."/>
            <person name="Nakamura Y."/>
            <person name="Ichinomiya M."/>
            <person name="Sato N."/>
            <person name="Blanc-Mathieu R."/>
            <person name="Endo H."/>
            <person name="Kuwata A."/>
            <person name="Ogata H."/>
        </authorList>
    </citation>
    <scope>NUCLEOTIDE SEQUENCE [LARGE SCALE GENOMIC DNA]</scope>
    <source>
        <strain evidence="4">NIES 3700</strain>
    </source>
</reference>
<keyword evidence="4" id="KW-1185">Reference proteome</keyword>
<evidence type="ECO:0000313" key="3">
    <source>
        <dbReference type="EMBL" id="GMH98914.1"/>
    </source>
</evidence>
<evidence type="ECO:0000313" key="4">
    <source>
        <dbReference type="Proteomes" id="UP001165122"/>
    </source>
</evidence>
<dbReference type="PANTHER" id="PTHR13369:SF3">
    <property type="entry name" value="METHYLTRANSFERASE DOMAIN-CONTAINING PROTEIN"/>
    <property type="match status" value="1"/>
</dbReference>
<protein>
    <recommendedName>
        <fullName evidence="2">Methyltransferase domain-containing protein</fullName>
    </recommendedName>
</protein>
<name>A0A9W7F093_9STRA</name>
<dbReference type="OrthoDB" id="547169at2759"/>
<feature type="chain" id="PRO_5040771666" description="Methyltransferase domain-containing protein" evidence="1">
    <location>
        <begin position="21"/>
        <end position="456"/>
    </location>
</feature>
<evidence type="ECO:0000256" key="1">
    <source>
        <dbReference type="SAM" id="SignalP"/>
    </source>
</evidence>
<dbReference type="Gene3D" id="3.40.50.150">
    <property type="entry name" value="Vaccinia Virus protein VP39"/>
    <property type="match status" value="1"/>
</dbReference>
<dbReference type="SUPFAM" id="SSF53335">
    <property type="entry name" value="S-adenosyl-L-methionine-dependent methyltransferases"/>
    <property type="match status" value="1"/>
</dbReference>
<feature type="domain" description="Methyltransferase" evidence="2">
    <location>
        <begin position="196"/>
        <end position="339"/>
    </location>
</feature>
<sequence length="456" mass="50509">MMHLLCLILLISISIFPIQPLSTNPLPPPPSGELISKLSASLSSSPPSFCRLVIKNNPPADPKAFTANPTLLSVEGRYVEIKSGPKLQLIFKETTRDLTKNIELDDDDDIDSLSSNLLPLFSHASFKTCTLQTLDGDYAFKAASTKLKTNRPTFKSLPSASHNTKKTPLIDPKSPFLYKLGLTDSEGTPKPKSKSKLSQCTKFVEIVSQLIESQKITDQKPIEIVDVGCGKGYLTFSLHNYLTSKNIETISTGVELRESLCDSINSIVSDLVETEPQFETLTFKPGYISSYVHYSKKVDVLIALHACDTASCDAISYGLSLNSTIIVLAPCCHKEVRRQVEGFKGYEGVLGEVMGWGIMRERFSEYVTDSLRGLILEYLGYEVKIFEFIGSEHTGKNSMITAIKKSKPMSEEEREKVLKRILELAEGNGVTQFRLAELVGIELRGKKIKNARNMPN</sequence>
<comment type="caution">
    <text evidence="3">The sequence shown here is derived from an EMBL/GenBank/DDBJ whole genome shotgun (WGS) entry which is preliminary data.</text>
</comment>
<proteinExistence type="predicted"/>
<accession>A0A9W7F093</accession>
<dbReference type="InterPro" id="IPR025714">
    <property type="entry name" value="Methyltranfer_dom"/>
</dbReference>
<evidence type="ECO:0000259" key="2">
    <source>
        <dbReference type="Pfam" id="PF13679"/>
    </source>
</evidence>
<keyword evidence="1" id="KW-0732">Signal</keyword>
<dbReference type="InterPro" id="IPR029063">
    <property type="entry name" value="SAM-dependent_MTases_sf"/>
</dbReference>
<dbReference type="Proteomes" id="UP001165122">
    <property type="component" value="Unassembled WGS sequence"/>
</dbReference>
<feature type="signal peptide" evidence="1">
    <location>
        <begin position="1"/>
        <end position="20"/>
    </location>
</feature>
<organism evidence="3 4">
    <name type="scientific">Triparma laevis f. longispina</name>
    <dbReference type="NCBI Taxonomy" id="1714387"/>
    <lineage>
        <taxon>Eukaryota</taxon>
        <taxon>Sar</taxon>
        <taxon>Stramenopiles</taxon>
        <taxon>Ochrophyta</taxon>
        <taxon>Bolidophyceae</taxon>
        <taxon>Parmales</taxon>
        <taxon>Triparmaceae</taxon>
        <taxon>Triparma</taxon>
    </lineage>
</organism>
<gene>
    <name evidence="3" type="ORF">TrLO_g14217</name>
</gene>
<dbReference type="Pfam" id="PF13679">
    <property type="entry name" value="Methyltransf_32"/>
    <property type="match status" value="1"/>
</dbReference>
<dbReference type="GO" id="GO:0005737">
    <property type="term" value="C:cytoplasm"/>
    <property type="evidence" value="ECO:0007669"/>
    <property type="project" value="TreeGrafter"/>
</dbReference>
<dbReference type="EMBL" id="BRXW01000001">
    <property type="protein sequence ID" value="GMH98914.1"/>
    <property type="molecule type" value="Genomic_DNA"/>
</dbReference>
<dbReference type="PANTHER" id="PTHR13369">
    <property type="match status" value="1"/>
</dbReference>